<accession>A0ACB8RED4</accession>
<comment type="caution">
    <text evidence="1">The sequence shown here is derived from an EMBL/GenBank/DDBJ whole genome shotgun (WGS) entry which is preliminary data.</text>
</comment>
<evidence type="ECO:0000313" key="2">
    <source>
        <dbReference type="Proteomes" id="UP000814033"/>
    </source>
</evidence>
<dbReference type="EMBL" id="MU276066">
    <property type="protein sequence ID" value="KAI0042448.1"/>
    <property type="molecule type" value="Genomic_DNA"/>
</dbReference>
<evidence type="ECO:0000313" key="1">
    <source>
        <dbReference type="EMBL" id="KAI0042448.1"/>
    </source>
</evidence>
<keyword evidence="2" id="KW-1185">Reference proteome</keyword>
<name>A0ACB8RED4_9AGAM</name>
<gene>
    <name evidence="1" type="ORF">FA95DRAFT_1564332</name>
</gene>
<reference evidence="1" key="2">
    <citation type="journal article" date="2022" name="New Phytol.">
        <title>Evolutionary transition to the ectomycorrhizal habit in the genomes of a hyperdiverse lineage of mushroom-forming fungi.</title>
        <authorList>
            <person name="Looney B."/>
            <person name="Miyauchi S."/>
            <person name="Morin E."/>
            <person name="Drula E."/>
            <person name="Courty P.E."/>
            <person name="Kohler A."/>
            <person name="Kuo A."/>
            <person name="LaButti K."/>
            <person name="Pangilinan J."/>
            <person name="Lipzen A."/>
            <person name="Riley R."/>
            <person name="Andreopoulos W."/>
            <person name="He G."/>
            <person name="Johnson J."/>
            <person name="Nolan M."/>
            <person name="Tritt A."/>
            <person name="Barry K.W."/>
            <person name="Grigoriev I.V."/>
            <person name="Nagy L.G."/>
            <person name="Hibbett D."/>
            <person name="Henrissat B."/>
            <person name="Matheny P.B."/>
            <person name="Labbe J."/>
            <person name="Martin F.M."/>
        </authorList>
    </citation>
    <scope>NUCLEOTIDE SEQUENCE</scope>
    <source>
        <strain evidence="1">FP105234-sp</strain>
    </source>
</reference>
<sequence length="139" mass="14450">MAFSEDITTYTEDQIEDLGITKPDFTPPKGDLEDWPNFIPANANIAAGLVASYVTLNTTDGNDGTGLAFGIGGGLDITGGTLGYGSWDTLKSGRNVIGIVAEADVLTITFMVDDAVAGVFVGAGVGEVTFEGVGYFDWN</sequence>
<dbReference type="Proteomes" id="UP000814033">
    <property type="component" value="Unassembled WGS sequence"/>
</dbReference>
<protein>
    <submittedName>
        <fullName evidence="1">Uncharacterized protein</fullName>
    </submittedName>
</protein>
<organism evidence="1 2">
    <name type="scientific">Auriscalpium vulgare</name>
    <dbReference type="NCBI Taxonomy" id="40419"/>
    <lineage>
        <taxon>Eukaryota</taxon>
        <taxon>Fungi</taxon>
        <taxon>Dikarya</taxon>
        <taxon>Basidiomycota</taxon>
        <taxon>Agaricomycotina</taxon>
        <taxon>Agaricomycetes</taxon>
        <taxon>Russulales</taxon>
        <taxon>Auriscalpiaceae</taxon>
        <taxon>Auriscalpium</taxon>
    </lineage>
</organism>
<proteinExistence type="predicted"/>
<reference evidence="1" key="1">
    <citation type="submission" date="2021-02" db="EMBL/GenBank/DDBJ databases">
        <authorList>
            <consortium name="DOE Joint Genome Institute"/>
            <person name="Ahrendt S."/>
            <person name="Looney B.P."/>
            <person name="Miyauchi S."/>
            <person name="Morin E."/>
            <person name="Drula E."/>
            <person name="Courty P.E."/>
            <person name="Chicoki N."/>
            <person name="Fauchery L."/>
            <person name="Kohler A."/>
            <person name="Kuo A."/>
            <person name="Labutti K."/>
            <person name="Pangilinan J."/>
            <person name="Lipzen A."/>
            <person name="Riley R."/>
            <person name="Andreopoulos W."/>
            <person name="He G."/>
            <person name="Johnson J."/>
            <person name="Barry K.W."/>
            <person name="Grigoriev I.V."/>
            <person name="Nagy L."/>
            <person name="Hibbett D."/>
            <person name="Henrissat B."/>
            <person name="Matheny P.B."/>
            <person name="Labbe J."/>
            <person name="Martin F."/>
        </authorList>
    </citation>
    <scope>NUCLEOTIDE SEQUENCE</scope>
    <source>
        <strain evidence="1">FP105234-sp</strain>
    </source>
</reference>